<evidence type="ECO:0000256" key="3">
    <source>
        <dbReference type="ARBA" id="ARBA00012007"/>
    </source>
</evidence>
<reference evidence="7 8" key="1">
    <citation type="journal article" date="2013" name="PLoS Genet.">
        <title>Distinctive expansion of potential virulence genes in the genome of the oomycete fish pathogen Saprolegnia parasitica.</title>
        <authorList>
            <person name="Jiang R.H."/>
            <person name="de Bruijn I."/>
            <person name="Haas B.J."/>
            <person name="Belmonte R."/>
            <person name="Lobach L."/>
            <person name="Christie J."/>
            <person name="van den Ackerveken G."/>
            <person name="Bottin A."/>
            <person name="Bulone V."/>
            <person name="Diaz-Moreno S.M."/>
            <person name="Dumas B."/>
            <person name="Fan L."/>
            <person name="Gaulin E."/>
            <person name="Govers F."/>
            <person name="Grenville-Briggs L.J."/>
            <person name="Horner N.R."/>
            <person name="Levin J.Z."/>
            <person name="Mammella M."/>
            <person name="Meijer H.J."/>
            <person name="Morris P."/>
            <person name="Nusbaum C."/>
            <person name="Oome S."/>
            <person name="Phillips A.J."/>
            <person name="van Rooyen D."/>
            <person name="Rzeszutek E."/>
            <person name="Saraiva M."/>
            <person name="Secombes C.J."/>
            <person name="Seidl M.F."/>
            <person name="Snel B."/>
            <person name="Stassen J.H."/>
            <person name="Sykes S."/>
            <person name="Tripathy S."/>
            <person name="van den Berg H."/>
            <person name="Vega-Arreguin J.C."/>
            <person name="Wawra S."/>
            <person name="Young S.K."/>
            <person name="Zeng Q."/>
            <person name="Dieguez-Uribeondo J."/>
            <person name="Russ C."/>
            <person name="Tyler B.M."/>
            <person name="van West P."/>
        </authorList>
    </citation>
    <scope>NUCLEOTIDE SEQUENCE [LARGE SCALE GENOMIC DNA]</scope>
    <source>
        <strain evidence="7 8">CBS 223.65</strain>
    </source>
</reference>
<dbReference type="InterPro" id="IPR042081">
    <property type="entry name" value="RNA_2'-PTrans_C"/>
</dbReference>
<evidence type="ECO:0000256" key="2">
    <source>
        <dbReference type="ARBA" id="ARBA00009836"/>
    </source>
</evidence>
<comment type="similarity">
    <text evidence="2">Belongs to the KptA/TPT1 family.</text>
</comment>
<dbReference type="AlphaFoldDB" id="A0A067CX71"/>
<name>A0A067CX71_SAPPC</name>
<dbReference type="Pfam" id="PF01885">
    <property type="entry name" value="PTS_2-RNA"/>
    <property type="match status" value="1"/>
</dbReference>
<comment type="catalytic activity">
    <reaction evidence="6">
        <text>2'-phospho-[ligated tRNA] + NAD(+) = mature tRNA + ADP-alpha-D-ribose 1'',2''-cyclic phosphate + nicotinamide</text>
        <dbReference type="Rhea" id="RHEA:23324"/>
        <dbReference type="Rhea" id="RHEA-COMP:11106"/>
        <dbReference type="Rhea" id="RHEA-COMP:11107"/>
        <dbReference type="ChEBI" id="CHEBI:17154"/>
        <dbReference type="ChEBI" id="CHEBI:57540"/>
        <dbReference type="ChEBI" id="CHEBI:76596"/>
        <dbReference type="ChEBI" id="CHEBI:82883"/>
        <dbReference type="ChEBI" id="CHEBI:85027"/>
        <dbReference type="EC" id="2.7.1.160"/>
    </reaction>
</comment>
<dbReference type="InterPro" id="IPR042080">
    <property type="entry name" value="RNA_2'-PTrans_N"/>
</dbReference>
<dbReference type="Gene3D" id="1.10.10.970">
    <property type="entry name" value="RNA 2'-phosphotransferase, Tpt1/KptA family, N-terminal domain"/>
    <property type="match status" value="1"/>
</dbReference>
<keyword evidence="4" id="KW-0808">Transferase</keyword>
<evidence type="ECO:0000256" key="6">
    <source>
        <dbReference type="ARBA" id="ARBA00047949"/>
    </source>
</evidence>
<dbReference type="PANTHER" id="PTHR12684">
    <property type="entry name" value="PUTATIVE PHOSPHOTRANSFERASE"/>
    <property type="match status" value="1"/>
</dbReference>
<evidence type="ECO:0000313" key="8">
    <source>
        <dbReference type="Proteomes" id="UP000030745"/>
    </source>
</evidence>
<dbReference type="VEuPathDB" id="FungiDB:SPRG_04019"/>
<evidence type="ECO:0000256" key="5">
    <source>
        <dbReference type="ARBA" id="ARBA00023027"/>
    </source>
</evidence>
<dbReference type="GO" id="GO:0006388">
    <property type="term" value="P:tRNA splicing, via endonucleolytic cleavage and ligation"/>
    <property type="evidence" value="ECO:0007669"/>
    <property type="project" value="TreeGrafter"/>
</dbReference>
<dbReference type="Proteomes" id="UP000030745">
    <property type="component" value="Unassembled WGS sequence"/>
</dbReference>
<dbReference type="OMA" id="RHGASQM"/>
<accession>A0A067CX71</accession>
<dbReference type="FunFam" id="3.20.170.30:FF:000002">
    <property type="entry name" value="Phosphotransferase, putative"/>
    <property type="match status" value="1"/>
</dbReference>
<dbReference type="InterPro" id="IPR002745">
    <property type="entry name" value="Ptrans_KptA/Tpt1"/>
</dbReference>
<protein>
    <recommendedName>
        <fullName evidence="3">2'-phosphotransferase</fullName>
        <ecNumber evidence="3">2.7.1.160</ecNumber>
    </recommendedName>
</protein>
<keyword evidence="8" id="KW-1185">Reference proteome</keyword>
<dbReference type="OrthoDB" id="419694at2759"/>
<dbReference type="STRING" id="695850.A0A067CX71"/>
<dbReference type="EMBL" id="KK583198">
    <property type="protein sequence ID" value="KDO31402.1"/>
    <property type="molecule type" value="Genomic_DNA"/>
</dbReference>
<keyword evidence="5" id="KW-0520">NAD</keyword>
<dbReference type="Gene3D" id="3.20.170.30">
    <property type="match status" value="1"/>
</dbReference>
<gene>
    <name evidence="7" type="ORF">SPRG_04019</name>
</gene>
<dbReference type="EC" id="2.7.1.160" evidence="3"/>
<evidence type="ECO:0000256" key="4">
    <source>
        <dbReference type="ARBA" id="ARBA00022679"/>
    </source>
</evidence>
<dbReference type="GeneID" id="24126492"/>
<evidence type="ECO:0000313" key="7">
    <source>
        <dbReference type="EMBL" id="KDO31402.1"/>
    </source>
</evidence>
<organism evidence="7 8">
    <name type="scientific">Saprolegnia parasitica (strain CBS 223.65)</name>
    <dbReference type="NCBI Taxonomy" id="695850"/>
    <lineage>
        <taxon>Eukaryota</taxon>
        <taxon>Sar</taxon>
        <taxon>Stramenopiles</taxon>
        <taxon>Oomycota</taxon>
        <taxon>Saprolegniomycetes</taxon>
        <taxon>Saprolegniales</taxon>
        <taxon>Saprolegniaceae</taxon>
        <taxon>Saprolegnia</taxon>
    </lineage>
</organism>
<dbReference type="RefSeq" id="XP_012197999.1">
    <property type="nucleotide sequence ID" value="XM_012342609.1"/>
</dbReference>
<dbReference type="SUPFAM" id="SSF56399">
    <property type="entry name" value="ADP-ribosylation"/>
    <property type="match status" value="1"/>
</dbReference>
<evidence type="ECO:0000256" key="1">
    <source>
        <dbReference type="ARBA" id="ARBA00003343"/>
    </source>
</evidence>
<dbReference type="PANTHER" id="PTHR12684:SF2">
    <property type="entry name" value="TRNA 2'-PHOSPHOTRANSFERASE 1"/>
    <property type="match status" value="1"/>
</dbReference>
<dbReference type="GO" id="GO:0000215">
    <property type="term" value="F:tRNA 2'-phosphotransferase activity"/>
    <property type="evidence" value="ECO:0007669"/>
    <property type="project" value="UniProtKB-EC"/>
</dbReference>
<dbReference type="KEGG" id="spar:SPRG_04019"/>
<sequence>MALSSDDVRFSKRLTYVLRHGAVSLKLPISADGYVPLSAIFAMRDFKKFALADLERVVALDSKQRFSLDMNDADSSQWRIRANQGHSIPVVLDTELLTPVRADEAIGLICIHGTYLRHWEAIFHQGLCRMKRNHIHFAAGDVGANEVISGMRTSVQLKIYVDVAKVLADGIPFYRSANNVLLCPGVGEKGLLSRRYFSKVVRVQDAAVLYTPAMDMDDDA</sequence>
<proteinExistence type="inferred from homology"/>
<comment type="function">
    <text evidence="1">Catalyzes the last step of tRNA splicing, the transfer of the splice junction 2'-phosphate from ligated tRNA to NAD to produce ADP-ribose 1''-2'' cyclic phosphate.</text>
</comment>